<evidence type="ECO:0000313" key="11">
    <source>
        <dbReference type="Proteomes" id="UP001644719"/>
    </source>
</evidence>
<dbReference type="InterPro" id="IPR013785">
    <property type="entry name" value="Aldolase_TIM"/>
</dbReference>
<protein>
    <submittedName>
        <fullName evidence="10">KamA family radical SAM protein</fullName>
    </submittedName>
</protein>
<dbReference type="PANTHER" id="PTHR30538:SF1">
    <property type="entry name" value="L-LYSINE 2,3-AMINOMUTASE"/>
    <property type="match status" value="1"/>
</dbReference>
<dbReference type="EMBL" id="JAAITS010000031">
    <property type="protein sequence ID" value="NSG86068.1"/>
    <property type="molecule type" value="Genomic_DNA"/>
</dbReference>
<evidence type="ECO:0000256" key="5">
    <source>
        <dbReference type="ARBA" id="ARBA00022898"/>
    </source>
</evidence>
<evidence type="ECO:0000259" key="9">
    <source>
        <dbReference type="PROSITE" id="PS51918"/>
    </source>
</evidence>
<name>A0ABX2H914_9FIRM</name>
<evidence type="ECO:0000313" key="10">
    <source>
        <dbReference type="EMBL" id="NSG86068.1"/>
    </source>
</evidence>
<evidence type="ECO:0000256" key="4">
    <source>
        <dbReference type="ARBA" id="ARBA00022723"/>
    </source>
</evidence>
<evidence type="ECO:0000256" key="3">
    <source>
        <dbReference type="ARBA" id="ARBA00022691"/>
    </source>
</evidence>
<evidence type="ECO:0000256" key="8">
    <source>
        <dbReference type="ARBA" id="ARBA00023235"/>
    </source>
</evidence>
<dbReference type="InterPro" id="IPR003739">
    <property type="entry name" value="Lys_aminomutase/Glu_NH3_mut"/>
</dbReference>
<keyword evidence="11" id="KW-1185">Reference proteome</keyword>
<dbReference type="InterPro" id="IPR007197">
    <property type="entry name" value="rSAM"/>
</dbReference>
<proteinExistence type="predicted"/>
<dbReference type="InterPro" id="IPR058240">
    <property type="entry name" value="rSAM_sf"/>
</dbReference>
<dbReference type="Pfam" id="PF04055">
    <property type="entry name" value="Radical_SAM"/>
    <property type="match status" value="1"/>
</dbReference>
<dbReference type="NCBIfam" id="TIGR00238">
    <property type="entry name" value="KamA family radical SAM protein"/>
    <property type="match status" value="1"/>
</dbReference>
<keyword evidence="6" id="KW-0408">Iron</keyword>
<dbReference type="SFLD" id="SFLDS00029">
    <property type="entry name" value="Radical_SAM"/>
    <property type="match status" value="1"/>
</dbReference>
<dbReference type="Proteomes" id="UP001644719">
    <property type="component" value="Unassembled WGS sequence"/>
</dbReference>
<organism evidence="10 11">
    <name type="scientific">Blautia faecis</name>
    <dbReference type="NCBI Taxonomy" id="871665"/>
    <lineage>
        <taxon>Bacteria</taxon>
        <taxon>Bacillati</taxon>
        <taxon>Bacillota</taxon>
        <taxon>Clostridia</taxon>
        <taxon>Lachnospirales</taxon>
        <taxon>Lachnospiraceae</taxon>
        <taxon>Blautia</taxon>
    </lineage>
</organism>
<evidence type="ECO:0000256" key="1">
    <source>
        <dbReference type="ARBA" id="ARBA00001933"/>
    </source>
</evidence>
<keyword evidence="7" id="KW-0411">Iron-sulfur</keyword>
<sequence length="327" mass="37145">MTWEEQLQNCVTNDTSASGRILHLTPYMDELIKSTHSMALQKQFIPPTAECNFQFADDYLCEDKYTPVPNLIHRYKNKAVIIATNQCACYCQFCTRQRLTRSGEISLDNFGKILAYIKEHSEIEDILVTGGDPLILNTSKIVAILQELEKIDSIKIMRIGTRIPITLPQRINTELIQALKMFNHLYINIHINHPDELTSESRDAILALANNGIPLGSQSVLLKGINDDYDILKKLFQQLIQIKVKPYYLYQCDKVKGCEDYIVDIQKGIDIINKLCNQISGFAIPKFVVDTPEMGKMILAPCSMSGTDEDIFYFSNSNGQCSYKNVK</sequence>
<comment type="caution">
    <text evidence="10">The sequence shown here is derived from an EMBL/GenBank/DDBJ whole genome shotgun (WGS) entry which is preliminary data.</text>
</comment>
<evidence type="ECO:0000256" key="7">
    <source>
        <dbReference type="ARBA" id="ARBA00023014"/>
    </source>
</evidence>
<feature type="domain" description="Radical SAM core" evidence="9">
    <location>
        <begin position="73"/>
        <end position="283"/>
    </location>
</feature>
<accession>A0ABX2H914</accession>
<evidence type="ECO:0000256" key="2">
    <source>
        <dbReference type="ARBA" id="ARBA00022485"/>
    </source>
</evidence>
<keyword evidence="8" id="KW-0413">Isomerase</keyword>
<dbReference type="PROSITE" id="PS51918">
    <property type="entry name" value="RADICAL_SAM"/>
    <property type="match status" value="1"/>
</dbReference>
<reference evidence="10 11" key="1">
    <citation type="journal article" date="2020" name="Cell Host Microbe">
        <title>Functional and Genomic Variation between Human-Derived Isolates of Lachnospiraceae Reveals Inter- and Intra-Species Diversity.</title>
        <authorList>
            <person name="Sorbara M.T."/>
            <person name="Littmann E.R."/>
            <person name="Fontana E."/>
            <person name="Moody T.U."/>
            <person name="Kohout C.E."/>
            <person name="Gjonbalaj M."/>
            <person name="Eaton V."/>
            <person name="Seok R."/>
            <person name="Leiner I.M."/>
            <person name="Pamer E.G."/>
        </authorList>
    </citation>
    <scope>NUCLEOTIDE SEQUENCE [LARGE SCALE GENOMIC DNA]</scope>
    <source>
        <strain evidence="10 11">MSK.17.74</strain>
    </source>
</reference>
<dbReference type="RefSeq" id="WP_148462713.1">
    <property type="nucleotide sequence ID" value="NZ_JAAITS010000031.1"/>
</dbReference>
<dbReference type="SUPFAM" id="SSF102114">
    <property type="entry name" value="Radical SAM enzymes"/>
    <property type="match status" value="1"/>
</dbReference>
<gene>
    <name evidence="10" type="ORF">G5B17_11735</name>
</gene>
<dbReference type="PANTHER" id="PTHR30538">
    <property type="entry name" value="LYSINE 2,3-AMINOMUTASE-RELATED"/>
    <property type="match status" value="1"/>
</dbReference>
<keyword evidence="5" id="KW-0663">Pyridoxal phosphate</keyword>
<keyword evidence="3" id="KW-0949">S-adenosyl-L-methionine</keyword>
<dbReference type="CDD" id="cd01335">
    <property type="entry name" value="Radical_SAM"/>
    <property type="match status" value="1"/>
</dbReference>
<comment type="cofactor">
    <cofactor evidence="1">
        <name>pyridoxal 5'-phosphate</name>
        <dbReference type="ChEBI" id="CHEBI:597326"/>
    </cofactor>
</comment>
<dbReference type="Gene3D" id="3.20.20.70">
    <property type="entry name" value="Aldolase class I"/>
    <property type="match status" value="1"/>
</dbReference>
<dbReference type="SFLD" id="SFLDG01070">
    <property type="entry name" value="PLP-dependent"/>
    <property type="match status" value="1"/>
</dbReference>
<dbReference type="PIRSF" id="PIRSF004911">
    <property type="entry name" value="DUF160"/>
    <property type="match status" value="1"/>
</dbReference>
<evidence type="ECO:0000256" key="6">
    <source>
        <dbReference type="ARBA" id="ARBA00023004"/>
    </source>
</evidence>
<keyword evidence="2" id="KW-0004">4Fe-4S</keyword>
<keyword evidence="4" id="KW-0479">Metal-binding</keyword>